<accession>A0A2N1JHM8</accession>
<feature type="region of interest" description="Disordered" evidence="4">
    <location>
        <begin position="140"/>
        <end position="161"/>
    </location>
</feature>
<feature type="repeat" description="WD" evidence="3">
    <location>
        <begin position="398"/>
        <end position="432"/>
    </location>
</feature>
<feature type="region of interest" description="Disordered" evidence="4">
    <location>
        <begin position="1"/>
        <end position="74"/>
    </location>
</feature>
<evidence type="ECO:0000256" key="2">
    <source>
        <dbReference type="ARBA" id="ARBA00022737"/>
    </source>
</evidence>
<evidence type="ECO:0000256" key="3">
    <source>
        <dbReference type="PROSITE-ProRule" id="PRU00221"/>
    </source>
</evidence>
<dbReference type="OrthoDB" id="6329284at2759"/>
<dbReference type="Pfam" id="PF00400">
    <property type="entry name" value="WD40"/>
    <property type="match status" value="4"/>
</dbReference>
<dbReference type="GO" id="GO:0080008">
    <property type="term" value="C:Cul4-RING E3 ubiquitin ligase complex"/>
    <property type="evidence" value="ECO:0007669"/>
    <property type="project" value="TreeGrafter"/>
</dbReference>
<dbReference type="PROSITE" id="PS50082">
    <property type="entry name" value="WD_REPEATS_2"/>
    <property type="match status" value="2"/>
</dbReference>
<feature type="repeat" description="WD" evidence="3">
    <location>
        <begin position="445"/>
        <end position="486"/>
    </location>
</feature>
<dbReference type="PANTHER" id="PTHR19847">
    <property type="entry name" value="DDB1- AND CUL4-ASSOCIATED FACTOR 11"/>
    <property type="match status" value="1"/>
</dbReference>
<dbReference type="EMBL" id="KZ454987">
    <property type="protein sequence ID" value="PKI86053.1"/>
    <property type="molecule type" value="Genomic_DNA"/>
</dbReference>
<dbReference type="InterPro" id="IPR015943">
    <property type="entry name" value="WD40/YVTN_repeat-like_dom_sf"/>
</dbReference>
<evidence type="ECO:0000313" key="6">
    <source>
        <dbReference type="Proteomes" id="UP000232875"/>
    </source>
</evidence>
<protein>
    <submittedName>
        <fullName evidence="5">Uncharacterized protein</fullName>
    </submittedName>
</protein>
<dbReference type="AlphaFoldDB" id="A0A2N1JHM8"/>
<dbReference type="InterPro" id="IPR020472">
    <property type="entry name" value="WD40_PAC1"/>
</dbReference>
<proteinExistence type="predicted"/>
<evidence type="ECO:0000256" key="4">
    <source>
        <dbReference type="SAM" id="MobiDB-lite"/>
    </source>
</evidence>
<reference evidence="5 6" key="1">
    <citation type="submission" date="2017-10" db="EMBL/GenBank/DDBJ databases">
        <title>A novel species of cold-tolerant Malassezia isolated from bats.</title>
        <authorList>
            <person name="Lorch J.M."/>
            <person name="Palmer J.M."/>
            <person name="Vanderwolf K.J."/>
            <person name="Schmidt K.Z."/>
            <person name="Verant M.L."/>
            <person name="Weller T.J."/>
            <person name="Blehert D.S."/>
        </authorList>
    </citation>
    <scope>NUCLEOTIDE SEQUENCE [LARGE SCALE GENOMIC DNA]</scope>
    <source>
        <strain evidence="5 6">NWHC:44797-103</strain>
    </source>
</reference>
<dbReference type="PRINTS" id="PR00320">
    <property type="entry name" value="GPROTEINBRPT"/>
</dbReference>
<keyword evidence="6" id="KW-1185">Reference proteome</keyword>
<dbReference type="InterPro" id="IPR051859">
    <property type="entry name" value="DCAF"/>
</dbReference>
<dbReference type="SMART" id="SM00320">
    <property type="entry name" value="WD40"/>
    <property type="match status" value="5"/>
</dbReference>
<dbReference type="PROSITE" id="PS50294">
    <property type="entry name" value="WD_REPEATS_REGION"/>
    <property type="match status" value="2"/>
</dbReference>
<keyword evidence="1 3" id="KW-0853">WD repeat</keyword>
<dbReference type="SUPFAM" id="SSF50978">
    <property type="entry name" value="WD40 repeat-like"/>
    <property type="match status" value="1"/>
</dbReference>
<dbReference type="PANTHER" id="PTHR19847:SF7">
    <property type="entry name" value="DDB1- AND CUL4-ASSOCIATED FACTOR 11"/>
    <property type="match status" value="1"/>
</dbReference>
<name>A0A2N1JHM8_9BASI</name>
<dbReference type="Proteomes" id="UP000232875">
    <property type="component" value="Unassembled WGS sequence"/>
</dbReference>
<keyword evidence="2" id="KW-0677">Repeat</keyword>
<gene>
    <name evidence="5" type="ORF">MVES_000420</name>
</gene>
<dbReference type="InterPro" id="IPR001680">
    <property type="entry name" value="WD40_rpt"/>
</dbReference>
<feature type="region of interest" description="Disordered" evidence="4">
    <location>
        <begin position="632"/>
        <end position="657"/>
    </location>
</feature>
<dbReference type="STRING" id="2020962.A0A2N1JHM8"/>
<dbReference type="InterPro" id="IPR036322">
    <property type="entry name" value="WD40_repeat_dom_sf"/>
</dbReference>
<organism evidence="5 6">
    <name type="scientific">Malassezia vespertilionis</name>
    <dbReference type="NCBI Taxonomy" id="2020962"/>
    <lineage>
        <taxon>Eukaryota</taxon>
        <taxon>Fungi</taxon>
        <taxon>Dikarya</taxon>
        <taxon>Basidiomycota</taxon>
        <taxon>Ustilaginomycotina</taxon>
        <taxon>Malasseziomycetes</taxon>
        <taxon>Malasseziales</taxon>
        <taxon>Malasseziaceae</taxon>
        <taxon>Malassezia</taxon>
    </lineage>
</organism>
<sequence>MSNRTSGEESSDDSHIVAIPGGGEQIYANILEAESASEDEFESHHLSSGVDDDADDADDAEDEDDDDDEDYEVDEDDIEYDLADFNRTRHSDSGNVFFVETDGEMHAEHQIRHLGLEELRQLLVFGLASFDGDLDMADEDDGEGTIPGFRYPGRSGAPSDLWEPTTKPVAAGSELEFSGDFGIPWKSMSGTRPGPYHTSYNLATQIARRKLTSRLAHKTSYTPMIPNSKGVIMAEYSAPCYSGQYSEDASFFYTCNRDMRVHIYDTTKPPLKRAIKYREDEVHTHALDPADQTTSLNLMQTVEARGGQWTITDVNLSPDNQWIIYSSISPYVSLSPVKRMEDEEAPQQVTLDFSSPENDHFGIWSLRFSGDSREILAGGHCGSIFVYDVEAQRRILNVVGHQDDVNSVAFTDTTSSNVFVSGGDDAFLKLWDRRSLGHGKPAGVLPGHTEGITYISPKGDGRYCISNSKDQSVRLWDLRNLQSSEASQGTDRVDLGLRNWDYRYMPYRPPRFYAHPLDSSVMAYRGHSVLRTLIRCYFSPKETTGQQYIYSGSADGRIHIWSLDGQIVQIIDRSETYPLCTGRDRTTTDPSAPDWAMPDMHASSRRYLRRVHGGSRSIVRDVSWHPGEPTMMSTSWDTPNGSGGSIAQHEWKGHDKV</sequence>
<evidence type="ECO:0000313" key="5">
    <source>
        <dbReference type="EMBL" id="PKI86053.1"/>
    </source>
</evidence>
<feature type="compositionally biased region" description="Acidic residues" evidence="4">
    <location>
        <begin position="50"/>
        <end position="74"/>
    </location>
</feature>
<evidence type="ECO:0000256" key="1">
    <source>
        <dbReference type="ARBA" id="ARBA00022574"/>
    </source>
</evidence>
<dbReference type="GO" id="GO:0043161">
    <property type="term" value="P:proteasome-mediated ubiquitin-dependent protein catabolic process"/>
    <property type="evidence" value="ECO:0007669"/>
    <property type="project" value="TreeGrafter"/>
</dbReference>
<dbReference type="Gene3D" id="2.130.10.10">
    <property type="entry name" value="YVTN repeat-like/Quinoprotein amine dehydrogenase"/>
    <property type="match status" value="2"/>
</dbReference>